<organism evidence="1 2">
    <name type="scientific">Periconia macrospinosa</name>
    <dbReference type="NCBI Taxonomy" id="97972"/>
    <lineage>
        <taxon>Eukaryota</taxon>
        <taxon>Fungi</taxon>
        <taxon>Dikarya</taxon>
        <taxon>Ascomycota</taxon>
        <taxon>Pezizomycotina</taxon>
        <taxon>Dothideomycetes</taxon>
        <taxon>Pleosporomycetidae</taxon>
        <taxon>Pleosporales</taxon>
        <taxon>Massarineae</taxon>
        <taxon>Periconiaceae</taxon>
        <taxon>Periconia</taxon>
    </lineage>
</organism>
<evidence type="ECO:0000313" key="2">
    <source>
        <dbReference type="Proteomes" id="UP000244855"/>
    </source>
</evidence>
<reference evidence="1 2" key="1">
    <citation type="journal article" date="2018" name="Sci. Rep.">
        <title>Comparative genomics provides insights into the lifestyle and reveals functional heterogeneity of dark septate endophytic fungi.</title>
        <authorList>
            <person name="Knapp D.G."/>
            <person name="Nemeth J.B."/>
            <person name="Barry K."/>
            <person name="Hainaut M."/>
            <person name="Henrissat B."/>
            <person name="Johnson J."/>
            <person name="Kuo A."/>
            <person name="Lim J.H.P."/>
            <person name="Lipzen A."/>
            <person name="Nolan M."/>
            <person name="Ohm R.A."/>
            <person name="Tamas L."/>
            <person name="Grigoriev I.V."/>
            <person name="Spatafora J.W."/>
            <person name="Nagy L.G."/>
            <person name="Kovacs G.M."/>
        </authorList>
    </citation>
    <scope>NUCLEOTIDE SEQUENCE [LARGE SCALE GENOMIC DNA]</scope>
    <source>
        <strain evidence="1 2">DSE2036</strain>
    </source>
</reference>
<evidence type="ECO:0000313" key="1">
    <source>
        <dbReference type="EMBL" id="PVI05116.1"/>
    </source>
</evidence>
<dbReference type="Proteomes" id="UP000244855">
    <property type="component" value="Unassembled WGS sequence"/>
</dbReference>
<name>A0A2V1E464_9PLEO</name>
<dbReference type="EMBL" id="KZ805316">
    <property type="protein sequence ID" value="PVI05116.1"/>
    <property type="molecule type" value="Genomic_DNA"/>
</dbReference>
<gene>
    <name evidence="1" type="ORF">DM02DRAFT_127179</name>
</gene>
<dbReference type="AlphaFoldDB" id="A0A2V1E464"/>
<sequence>MAQSMWVFVVRPPSIHPYVSQAKTDHIVHPLSSPTKTNTQSKQSGEDDFNIWIVQSSAPRRISRFVIPHLQLHLPSARTHIPNLLYIRTHVRACARVYALAGRTKIKFDIGGNILMILGSNLFARACVIRILGVSADADGEKGGGRIGYVMESCYTAARRRHMCREQSYFSFSFLIFLLCEYARHVLVTSITVPHYLEYADVWRGNGQMDFRLLIRMFSTDTRRKFESLINSMCCIE</sequence>
<accession>A0A2V1E464</accession>
<keyword evidence="2" id="KW-1185">Reference proteome</keyword>
<protein>
    <submittedName>
        <fullName evidence="1">Uncharacterized protein</fullName>
    </submittedName>
</protein>
<proteinExistence type="predicted"/>